<dbReference type="InterPro" id="IPR000742">
    <property type="entry name" value="EGF"/>
</dbReference>
<keyword evidence="13" id="KW-1185">Reference proteome</keyword>
<dbReference type="Proteomes" id="UP000694580">
    <property type="component" value="Chromosome 3"/>
</dbReference>
<evidence type="ECO:0000256" key="8">
    <source>
        <dbReference type="SAM" id="MobiDB-lite"/>
    </source>
</evidence>
<dbReference type="GO" id="GO:0045840">
    <property type="term" value="P:positive regulation of mitotic nuclear division"/>
    <property type="evidence" value="ECO:0007669"/>
    <property type="project" value="TreeGrafter"/>
</dbReference>
<dbReference type="GeneID" id="114786662"/>
<evidence type="ECO:0000313" key="12">
    <source>
        <dbReference type="Ensembl" id="ENSDCDP00010023325.1"/>
    </source>
</evidence>
<keyword evidence="9" id="KW-0812">Transmembrane</keyword>
<feature type="domain" description="EGF-like" evidence="11">
    <location>
        <begin position="57"/>
        <end position="97"/>
    </location>
</feature>
<dbReference type="PROSITE" id="PS00022">
    <property type="entry name" value="EGF_1"/>
    <property type="match status" value="1"/>
</dbReference>
<dbReference type="GO" id="GO:0008083">
    <property type="term" value="F:growth factor activity"/>
    <property type="evidence" value="ECO:0007669"/>
    <property type="project" value="UniProtKB-KW"/>
</dbReference>
<reference evidence="12" key="3">
    <citation type="submission" date="2025-09" db="UniProtKB">
        <authorList>
            <consortium name="Ensembl"/>
        </authorList>
    </citation>
    <scope>IDENTIFICATION</scope>
</reference>
<dbReference type="PROSITE" id="PS01186">
    <property type="entry name" value="EGF_2"/>
    <property type="match status" value="1"/>
</dbReference>
<keyword evidence="5 7" id="KW-1015">Disulfide bond</keyword>
<organism evidence="12 13">
    <name type="scientific">Denticeps clupeoides</name>
    <name type="common">denticle herring</name>
    <dbReference type="NCBI Taxonomy" id="299321"/>
    <lineage>
        <taxon>Eukaryota</taxon>
        <taxon>Metazoa</taxon>
        <taxon>Chordata</taxon>
        <taxon>Craniata</taxon>
        <taxon>Vertebrata</taxon>
        <taxon>Euteleostomi</taxon>
        <taxon>Actinopterygii</taxon>
        <taxon>Neopterygii</taxon>
        <taxon>Teleostei</taxon>
        <taxon>Clupei</taxon>
        <taxon>Clupeiformes</taxon>
        <taxon>Denticipitoidei</taxon>
        <taxon>Denticipitidae</taxon>
        <taxon>Denticeps</taxon>
    </lineage>
</organism>
<comment type="subcellular location">
    <subcellularLocation>
        <location evidence="1">Secreted</location>
        <location evidence="1">Extracellular space</location>
    </subcellularLocation>
</comment>
<dbReference type="GO" id="GO:0051781">
    <property type="term" value="P:positive regulation of cell division"/>
    <property type="evidence" value="ECO:0007669"/>
    <property type="project" value="UniProtKB-KW"/>
</dbReference>
<dbReference type="GO" id="GO:0005154">
    <property type="term" value="F:epidermal growth factor receptor binding"/>
    <property type="evidence" value="ECO:0007669"/>
    <property type="project" value="TreeGrafter"/>
</dbReference>
<dbReference type="GO" id="GO:0007173">
    <property type="term" value="P:epidermal growth factor receptor signaling pathway"/>
    <property type="evidence" value="ECO:0007669"/>
    <property type="project" value="TreeGrafter"/>
</dbReference>
<evidence type="ECO:0000256" key="10">
    <source>
        <dbReference type="SAM" id="SignalP"/>
    </source>
</evidence>
<dbReference type="PRINTS" id="PR00009">
    <property type="entry name" value="EGFTGF"/>
</dbReference>
<dbReference type="PANTHER" id="PTHR10740:SF3">
    <property type="entry name" value="PROBETACELLULIN"/>
    <property type="match status" value="1"/>
</dbReference>
<feature type="signal peptide" evidence="10">
    <location>
        <begin position="1"/>
        <end position="23"/>
    </location>
</feature>
<protein>
    <recommendedName>
        <fullName evidence="11">EGF-like domain-containing protein</fullName>
    </recommendedName>
</protein>
<dbReference type="AlphaFoldDB" id="A0AAY4BQX7"/>
<gene>
    <name evidence="12" type="primary">BTC</name>
</gene>
<feature type="disulfide bond" evidence="7">
    <location>
        <begin position="87"/>
        <end position="96"/>
    </location>
</feature>
<dbReference type="Ensembl" id="ENSDCDT00010028115.1">
    <property type="protein sequence ID" value="ENSDCDP00010023325.1"/>
    <property type="gene ID" value="ENSDCDG00010014055.1"/>
</dbReference>
<dbReference type="GeneTree" id="ENSGT00940000160508"/>
<name>A0AAY4BQX7_9TELE</name>
<proteinExistence type="predicted"/>
<keyword evidence="2" id="KW-0964">Secreted</keyword>
<evidence type="ECO:0000259" key="11">
    <source>
        <dbReference type="PROSITE" id="PS50026"/>
    </source>
</evidence>
<keyword evidence="6" id="KW-0497">Mitogen</keyword>
<dbReference type="SUPFAM" id="SSF57196">
    <property type="entry name" value="EGF/Laminin"/>
    <property type="match status" value="1"/>
</dbReference>
<dbReference type="PROSITE" id="PS50026">
    <property type="entry name" value="EGF_3"/>
    <property type="match status" value="1"/>
</dbReference>
<feature type="chain" id="PRO_5044276084" description="EGF-like domain-containing protein" evidence="10">
    <location>
        <begin position="24"/>
        <end position="178"/>
    </location>
</feature>
<reference evidence="12 13" key="1">
    <citation type="submission" date="2020-06" db="EMBL/GenBank/DDBJ databases">
        <authorList>
            <consortium name="Wellcome Sanger Institute Data Sharing"/>
        </authorList>
    </citation>
    <scope>NUCLEOTIDE SEQUENCE [LARGE SCALE GENOMIC DNA]</scope>
</reference>
<feature type="region of interest" description="Disordered" evidence="8">
    <location>
        <begin position="143"/>
        <end position="178"/>
    </location>
</feature>
<evidence type="ECO:0000256" key="9">
    <source>
        <dbReference type="SAM" id="Phobius"/>
    </source>
</evidence>
<keyword evidence="9" id="KW-0472">Membrane</keyword>
<dbReference type="FunFam" id="2.10.25.10:FF:000182">
    <property type="entry name" value="Protransforming growth factor alpha"/>
    <property type="match status" value="1"/>
</dbReference>
<dbReference type="GO" id="GO:0008284">
    <property type="term" value="P:positive regulation of cell population proliferation"/>
    <property type="evidence" value="ECO:0007669"/>
    <property type="project" value="TreeGrafter"/>
</dbReference>
<evidence type="ECO:0000256" key="5">
    <source>
        <dbReference type="ARBA" id="ARBA00023157"/>
    </source>
</evidence>
<evidence type="ECO:0000313" key="13">
    <source>
        <dbReference type="Proteomes" id="UP000694580"/>
    </source>
</evidence>
<dbReference type="PANTHER" id="PTHR10740">
    <property type="entry name" value="TRANSFORMING GROWTH FACTOR ALPHA"/>
    <property type="match status" value="1"/>
</dbReference>
<keyword evidence="4" id="KW-0339">Growth factor</keyword>
<evidence type="ECO:0000256" key="2">
    <source>
        <dbReference type="ARBA" id="ARBA00022525"/>
    </source>
</evidence>
<comment type="caution">
    <text evidence="7">Lacks conserved residue(s) required for the propagation of feature annotation.</text>
</comment>
<keyword evidence="3 7" id="KW-0245">EGF-like domain</keyword>
<dbReference type="RefSeq" id="XP_028829781.1">
    <property type="nucleotide sequence ID" value="XM_028973948.1"/>
</dbReference>
<evidence type="ECO:0000256" key="6">
    <source>
        <dbReference type="ARBA" id="ARBA00023246"/>
    </source>
</evidence>
<keyword evidence="10" id="KW-0732">Signal</keyword>
<evidence type="ECO:0000256" key="4">
    <source>
        <dbReference type="ARBA" id="ARBA00023030"/>
    </source>
</evidence>
<evidence type="ECO:0000256" key="1">
    <source>
        <dbReference type="ARBA" id="ARBA00004239"/>
    </source>
</evidence>
<sequence length="178" mass="19619">MERTYKVLLGLFAAVALCKYSQAEWNATKEPTNKTVSCGSHGDSSNCTVTKETDGGHFSKCPDEYEHYCIHGLCRFVTEQNAPACRCESGFTGSRCEYLHLDWLIGDKKQIIIACVVAGLLILIVLIVFIFIGAQRNKLCRKKKRRKEGKPSETEKLNTIATSGPSPVPAETMATNAV</sequence>
<feature type="transmembrane region" description="Helical" evidence="9">
    <location>
        <begin position="111"/>
        <end position="134"/>
    </location>
</feature>
<accession>A0AAY4BQX7</accession>
<keyword evidence="9" id="KW-1133">Transmembrane helix</keyword>
<dbReference type="Gene3D" id="2.10.25.10">
    <property type="entry name" value="Laminin"/>
    <property type="match status" value="1"/>
</dbReference>
<dbReference type="GO" id="GO:0005615">
    <property type="term" value="C:extracellular space"/>
    <property type="evidence" value="ECO:0007669"/>
    <property type="project" value="UniProtKB-ARBA"/>
</dbReference>
<evidence type="ECO:0000256" key="7">
    <source>
        <dbReference type="PROSITE-ProRule" id="PRU00076"/>
    </source>
</evidence>
<reference evidence="12" key="2">
    <citation type="submission" date="2025-08" db="UniProtKB">
        <authorList>
            <consortium name="Ensembl"/>
        </authorList>
    </citation>
    <scope>IDENTIFICATION</scope>
</reference>
<evidence type="ECO:0000256" key="3">
    <source>
        <dbReference type="ARBA" id="ARBA00022536"/>
    </source>
</evidence>